<organism evidence="1">
    <name type="scientific">Pyrodinium bahamense</name>
    <dbReference type="NCBI Taxonomy" id="73915"/>
    <lineage>
        <taxon>Eukaryota</taxon>
        <taxon>Sar</taxon>
        <taxon>Alveolata</taxon>
        <taxon>Dinophyceae</taxon>
        <taxon>Gonyaulacales</taxon>
        <taxon>Pyrocystaceae</taxon>
        <taxon>Pyrodinium</taxon>
    </lineage>
</organism>
<dbReference type="EMBL" id="HBEG01041257">
    <property type="protein sequence ID" value="CAD8381270.1"/>
    <property type="molecule type" value="Transcribed_RNA"/>
</dbReference>
<proteinExistence type="predicted"/>
<gene>
    <name evidence="1" type="ORF">PBAH0796_LOCUS25213</name>
</gene>
<reference evidence="1" key="1">
    <citation type="submission" date="2021-01" db="EMBL/GenBank/DDBJ databases">
        <authorList>
            <person name="Corre E."/>
            <person name="Pelletier E."/>
            <person name="Niang G."/>
            <person name="Scheremetjew M."/>
            <person name="Finn R."/>
            <person name="Kale V."/>
            <person name="Holt S."/>
            <person name="Cochrane G."/>
            <person name="Meng A."/>
            <person name="Brown T."/>
            <person name="Cohen L."/>
        </authorList>
    </citation>
    <scope>NUCLEOTIDE SEQUENCE</scope>
    <source>
        <strain evidence="1">Pbaha01</strain>
    </source>
</reference>
<protein>
    <submittedName>
        <fullName evidence="1">Uncharacterized protein</fullName>
    </submittedName>
</protein>
<evidence type="ECO:0000313" key="1">
    <source>
        <dbReference type="EMBL" id="CAD8381270.1"/>
    </source>
</evidence>
<dbReference type="AlphaFoldDB" id="A0A7S0B247"/>
<name>A0A7S0B247_9DINO</name>
<sequence>MKDYASKDFILAVVDLEQSDKAVCTSALGEIAFVPAFQIYVGGERADYFIANHENTLKEKVNKVKERIERRELCTRRHLGCFSALQWPWRATRKKIQWSSK</sequence>
<accession>A0A7S0B247</accession>